<keyword evidence="2" id="KW-0342">GTP-binding</keyword>
<feature type="binding site" evidence="2">
    <location>
        <begin position="147"/>
        <end position="150"/>
    </location>
    <ligand>
        <name>GTP</name>
        <dbReference type="ChEBI" id="CHEBI:37565"/>
    </ligand>
</feature>
<feature type="binding site" evidence="2">
    <location>
        <position position="291"/>
    </location>
    <ligand>
        <name>Zn(2+)</name>
        <dbReference type="ChEBI" id="CHEBI:29105"/>
    </ligand>
</feature>
<feature type="binding site" evidence="2">
    <location>
        <position position="283"/>
    </location>
    <ligand>
        <name>Zn(2+)</name>
        <dbReference type="ChEBI" id="CHEBI:29105"/>
    </ligand>
</feature>
<protein>
    <recommendedName>
        <fullName evidence="2">Small ribosomal subunit biogenesis GTPase RsgA</fullName>
        <ecNumber evidence="2">3.6.1.-</ecNumber>
    </recommendedName>
</protein>
<reference evidence="4" key="2">
    <citation type="journal article" date="2018" name="ISME J.">
        <title>A dynamic microbial community with high functional redundancy inhabits the cold, oxic subseafloor aquifer.</title>
        <authorList>
            <person name="Tully B.J."/>
            <person name="Wheat C.G."/>
            <person name="Glazer B.T."/>
            <person name="Huber J.A."/>
        </authorList>
    </citation>
    <scope>NUCLEOTIDE SEQUENCE</scope>
    <source>
        <strain evidence="4">NORP83</strain>
    </source>
</reference>
<dbReference type="GO" id="GO:0046872">
    <property type="term" value="F:metal ion binding"/>
    <property type="evidence" value="ECO:0007669"/>
    <property type="project" value="UniProtKB-KW"/>
</dbReference>
<feature type="binding site" evidence="2">
    <location>
        <position position="285"/>
    </location>
    <ligand>
        <name>Zn(2+)</name>
        <dbReference type="ChEBI" id="CHEBI:29105"/>
    </ligand>
</feature>
<reference key="1">
    <citation type="submission" date="2017-08" db="EMBL/GenBank/DDBJ databases">
        <title>A dynamic microbial community with high functional redundancy inhabits the cold, oxic subseafloor aquifer.</title>
        <authorList>
            <person name="Tully B.J."/>
            <person name="Wheat C.G."/>
            <person name="Glazer B.T."/>
            <person name="Huber J.A."/>
        </authorList>
    </citation>
    <scope>NUCLEOTIDE SEQUENCE [LARGE SCALE GENOMIC DNA]</scope>
</reference>
<keyword evidence="2" id="KW-0378">Hydrolase</keyword>
<proteinExistence type="inferred from homology"/>
<comment type="caution">
    <text evidence="4">The sequence shown here is derived from an EMBL/GenBank/DDBJ whole genome shotgun (WGS) entry which is preliminary data.</text>
</comment>
<dbReference type="HAMAP" id="MF_01820">
    <property type="entry name" value="GTPase_RsgA"/>
    <property type="match status" value="1"/>
</dbReference>
<dbReference type="GO" id="GO:0005525">
    <property type="term" value="F:GTP binding"/>
    <property type="evidence" value="ECO:0007669"/>
    <property type="project" value="UniProtKB-UniRule"/>
</dbReference>
<dbReference type="Gene3D" id="3.40.50.300">
    <property type="entry name" value="P-loop containing nucleotide triphosphate hydrolases"/>
    <property type="match status" value="1"/>
</dbReference>
<keyword evidence="2" id="KW-0963">Cytoplasm</keyword>
<dbReference type="Pfam" id="PF03193">
    <property type="entry name" value="RsgA_GTPase"/>
    <property type="match status" value="1"/>
</dbReference>
<keyword evidence="1 2" id="KW-0690">Ribosome biogenesis</keyword>
<evidence type="ECO:0000256" key="2">
    <source>
        <dbReference type="HAMAP-Rule" id="MF_01820"/>
    </source>
</evidence>
<dbReference type="PROSITE" id="PS50936">
    <property type="entry name" value="ENGC_GTPASE"/>
    <property type="match status" value="1"/>
</dbReference>
<dbReference type="GO" id="GO:0019843">
    <property type="term" value="F:rRNA binding"/>
    <property type="evidence" value="ECO:0007669"/>
    <property type="project" value="UniProtKB-KW"/>
</dbReference>
<keyword evidence="2" id="KW-0547">Nucleotide-binding</keyword>
<dbReference type="GO" id="GO:0005737">
    <property type="term" value="C:cytoplasm"/>
    <property type="evidence" value="ECO:0007669"/>
    <property type="project" value="UniProtKB-SubCell"/>
</dbReference>
<dbReference type="CDD" id="cd01854">
    <property type="entry name" value="YjeQ_EngC"/>
    <property type="match status" value="1"/>
</dbReference>
<name>A0A2A4YXS0_9PROT</name>
<evidence type="ECO:0000256" key="1">
    <source>
        <dbReference type="ARBA" id="ARBA00022517"/>
    </source>
</evidence>
<dbReference type="SUPFAM" id="SSF52540">
    <property type="entry name" value="P-loop containing nucleoside triphosphate hydrolases"/>
    <property type="match status" value="1"/>
</dbReference>
<keyword evidence="2" id="KW-0694">RNA-binding</keyword>
<evidence type="ECO:0000313" key="4">
    <source>
        <dbReference type="EMBL" id="PCI99544.1"/>
    </source>
</evidence>
<feature type="domain" description="EngC GTPase" evidence="3">
    <location>
        <begin position="108"/>
        <end position="253"/>
    </location>
</feature>
<organism evidence="4">
    <name type="scientific">OCS116 cluster bacterium</name>
    <dbReference type="NCBI Taxonomy" id="2030921"/>
    <lineage>
        <taxon>Bacteria</taxon>
        <taxon>Pseudomonadati</taxon>
        <taxon>Pseudomonadota</taxon>
        <taxon>Alphaproteobacteria</taxon>
        <taxon>OCS116 cluster</taxon>
    </lineage>
</organism>
<comment type="subunit">
    <text evidence="2">Monomer. Associates with 30S ribosomal subunit, binds 16S rRNA.</text>
</comment>
<dbReference type="EMBL" id="NVUS01000015">
    <property type="protein sequence ID" value="PCI99544.1"/>
    <property type="molecule type" value="Genomic_DNA"/>
</dbReference>
<dbReference type="InterPro" id="IPR010914">
    <property type="entry name" value="RsgA_GTPase_dom"/>
</dbReference>
<feature type="binding site" evidence="2">
    <location>
        <begin position="198"/>
        <end position="206"/>
    </location>
    <ligand>
        <name>GTP</name>
        <dbReference type="ChEBI" id="CHEBI:37565"/>
    </ligand>
</feature>
<comment type="similarity">
    <text evidence="2">Belongs to the TRAFAC class YlqF/YawG GTPase family. RsgA subfamily.</text>
</comment>
<evidence type="ECO:0000259" key="3">
    <source>
        <dbReference type="PROSITE" id="PS50936"/>
    </source>
</evidence>
<keyword evidence="2" id="KW-0699">rRNA-binding</keyword>
<dbReference type="PANTHER" id="PTHR32120">
    <property type="entry name" value="SMALL RIBOSOMAL SUBUNIT BIOGENESIS GTPASE RSGA"/>
    <property type="match status" value="1"/>
</dbReference>
<comment type="function">
    <text evidence="2">One of several proteins that assist in the late maturation steps of the functional core of the 30S ribosomal subunit. Helps release RbfA from mature subunits. May play a role in the assembly of ribosomal proteins into the subunit. Circularly permuted GTPase that catalyzes slow GTP hydrolysis, GTPase activity is stimulated by the 30S ribosomal subunit.</text>
</comment>
<dbReference type="Gene3D" id="1.10.40.50">
    <property type="entry name" value="Probable gtpase engc, domain 3"/>
    <property type="match status" value="1"/>
</dbReference>
<dbReference type="InterPro" id="IPR027417">
    <property type="entry name" value="P-loop_NTPase"/>
</dbReference>
<dbReference type="NCBIfam" id="TIGR00157">
    <property type="entry name" value="ribosome small subunit-dependent GTPase A"/>
    <property type="match status" value="1"/>
</dbReference>
<dbReference type="EC" id="3.6.1.-" evidence="2"/>
<dbReference type="AlphaFoldDB" id="A0A2A4YXS0"/>
<dbReference type="PANTHER" id="PTHR32120:SF10">
    <property type="entry name" value="SMALL RIBOSOMAL SUBUNIT BIOGENESIS GTPASE RSGA"/>
    <property type="match status" value="1"/>
</dbReference>
<gene>
    <name evidence="2 4" type="primary">rsgA</name>
    <name evidence="4" type="ORF">COB13_11565</name>
</gene>
<sequence length="349" mass="39802">MNITKLQPLGWSNHFFQQLSMDEIETNNVSTFLFRVTAIHRTHIVGIGEFGTKQLIVPDDLQPVSQHLAVGDWLIAESAYEHFKIIRALPPKNRIERMSADVNQLIASNVDYLWIVTSANEEFNSKRLQRYLSMAYEFDVEPVIILTKTDLCEDIYEYLDQITALKVNNIHAVNMADLASYQQLDVYFQSGNTIAMVGSSGVGKSTLINMVSDVEQLTNDIREDDAKGKHTTTHRELFFCRNNVAIIDTPGMRGLELYDAQAGLEQTFDDVIQLTTMCKFNDCAHESEPKCAINKAITDGVISQTHYDNYLKLLREDEFQKRKAGGAFAEKQHGRQWRKVIKAHKTDKY</sequence>
<dbReference type="InterPro" id="IPR004881">
    <property type="entry name" value="Ribosome_biogen_GTPase_RsgA"/>
</dbReference>
<keyword evidence="2" id="KW-0479">Metal-binding</keyword>
<comment type="subcellular location">
    <subcellularLocation>
        <location evidence="2">Cytoplasm</location>
    </subcellularLocation>
</comment>
<dbReference type="GO" id="GO:0042274">
    <property type="term" value="P:ribosomal small subunit biogenesis"/>
    <property type="evidence" value="ECO:0007669"/>
    <property type="project" value="UniProtKB-UniRule"/>
</dbReference>
<feature type="binding site" evidence="2">
    <location>
        <position position="278"/>
    </location>
    <ligand>
        <name>Zn(2+)</name>
        <dbReference type="ChEBI" id="CHEBI:29105"/>
    </ligand>
</feature>
<comment type="cofactor">
    <cofactor evidence="2">
        <name>Zn(2+)</name>
        <dbReference type="ChEBI" id="CHEBI:29105"/>
    </cofactor>
    <text evidence="2">Binds 1 zinc ion per subunit.</text>
</comment>
<dbReference type="GO" id="GO:0003924">
    <property type="term" value="F:GTPase activity"/>
    <property type="evidence" value="ECO:0007669"/>
    <property type="project" value="UniProtKB-UniRule"/>
</dbReference>
<accession>A0A2A4YXS0</accession>
<keyword evidence="2" id="KW-0862">Zinc</keyword>